<sequence length="367" mass="40822">MTKIVISGYYGFGNAGDEAMLAALLDSILEIIPEADITVITGNEKLTKMNHGVKTVHRLNFFGITAAIARSHILISGGGSLLQDVTSSRSLYYYLAIIRIALLLHKPVMLYAQGIGPLRHRNAREAVRKVLERVDMIGVRDEESKKELISIGVLTPPIEVTADAVLSANPVDKKLGFLLLKKYDITGIRPRIGIAIRNWKNLSHYKIEIAKAADVLQERYNANIVFVPMQFPDDIQAAEDVCGFMKRQAIILKERYTTVELMSIIGCMDVLLGIRLHALIFASIMHVPVTAISYDPKINNFIDLIGERLCGTMETVTADMLINDLDKKLTVGQLAPPVLIRINELRELSLRNAYLALKVIEKYSNSL</sequence>
<dbReference type="OrthoDB" id="3199616at2"/>
<accession>A0A1G9YHD9</accession>
<dbReference type="Pfam" id="PF04230">
    <property type="entry name" value="PS_pyruv_trans"/>
    <property type="match status" value="1"/>
</dbReference>
<name>A0A1G9YHD9_9FIRM</name>
<dbReference type="InterPro" id="IPR007345">
    <property type="entry name" value="Polysacch_pyruvyl_Trfase"/>
</dbReference>
<dbReference type="STRING" id="349095.SAMN05660299_02078"/>
<dbReference type="NCBIfam" id="TIGR03609">
    <property type="entry name" value="S_layer_CsaB"/>
    <property type="match status" value="1"/>
</dbReference>
<dbReference type="GO" id="GO:0016740">
    <property type="term" value="F:transferase activity"/>
    <property type="evidence" value="ECO:0007669"/>
    <property type="project" value="UniProtKB-KW"/>
</dbReference>
<proteinExistence type="predicted"/>
<keyword evidence="2" id="KW-0808">Transferase</keyword>
<feature type="domain" description="Polysaccharide pyruvyl transferase" evidence="1">
    <location>
        <begin position="14"/>
        <end position="296"/>
    </location>
</feature>
<gene>
    <name evidence="2" type="ORF">SAMN05660299_02078</name>
</gene>
<evidence type="ECO:0000313" key="2">
    <source>
        <dbReference type="EMBL" id="SDN08584.1"/>
    </source>
</evidence>
<dbReference type="InterPro" id="IPR019896">
    <property type="entry name" value="Polysacch_pyruvyl_Trfase_CsaB"/>
</dbReference>
<dbReference type="AlphaFoldDB" id="A0A1G9YHD9"/>
<dbReference type="Proteomes" id="UP000199309">
    <property type="component" value="Unassembled WGS sequence"/>
</dbReference>
<evidence type="ECO:0000259" key="1">
    <source>
        <dbReference type="Pfam" id="PF04230"/>
    </source>
</evidence>
<dbReference type="SUPFAM" id="SSF53756">
    <property type="entry name" value="UDP-Glycosyltransferase/glycogen phosphorylase"/>
    <property type="match status" value="1"/>
</dbReference>
<protein>
    <submittedName>
        <fullName evidence="2">Polysaccharide pyruvyl transferase CsaB</fullName>
    </submittedName>
</protein>
<dbReference type="PANTHER" id="PTHR36836">
    <property type="entry name" value="COLANIC ACID BIOSYNTHESIS PROTEIN WCAK"/>
    <property type="match status" value="1"/>
</dbReference>
<evidence type="ECO:0000313" key="3">
    <source>
        <dbReference type="Proteomes" id="UP000199309"/>
    </source>
</evidence>
<organism evidence="2 3">
    <name type="scientific">Megasphaera paucivorans</name>
    <dbReference type="NCBI Taxonomy" id="349095"/>
    <lineage>
        <taxon>Bacteria</taxon>
        <taxon>Bacillati</taxon>
        <taxon>Bacillota</taxon>
        <taxon>Negativicutes</taxon>
        <taxon>Veillonellales</taxon>
        <taxon>Veillonellaceae</taxon>
        <taxon>Megasphaera</taxon>
    </lineage>
</organism>
<dbReference type="EMBL" id="FNHQ01000023">
    <property type="protein sequence ID" value="SDN08584.1"/>
    <property type="molecule type" value="Genomic_DNA"/>
</dbReference>
<dbReference type="PANTHER" id="PTHR36836:SF1">
    <property type="entry name" value="COLANIC ACID BIOSYNTHESIS PROTEIN WCAK"/>
    <property type="match status" value="1"/>
</dbReference>
<keyword evidence="3" id="KW-1185">Reference proteome</keyword>
<reference evidence="2 3" key="1">
    <citation type="submission" date="2016-10" db="EMBL/GenBank/DDBJ databases">
        <authorList>
            <person name="de Groot N.N."/>
        </authorList>
    </citation>
    <scope>NUCLEOTIDE SEQUENCE [LARGE SCALE GENOMIC DNA]</scope>
    <source>
        <strain evidence="2 3">DSM 16981</strain>
    </source>
</reference>
<dbReference type="RefSeq" id="WP_091651516.1">
    <property type="nucleotide sequence ID" value="NZ_FNHQ01000023.1"/>
</dbReference>